<keyword evidence="2" id="KW-1185">Reference proteome</keyword>
<organism evidence="1 2">
    <name type="scientific">Plakobranchus ocellatus</name>
    <dbReference type="NCBI Taxonomy" id="259542"/>
    <lineage>
        <taxon>Eukaryota</taxon>
        <taxon>Metazoa</taxon>
        <taxon>Spiralia</taxon>
        <taxon>Lophotrochozoa</taxon>
        <taxon>Mollusca</taxon>
        <taxon>Gastropoda</taxon>
        <taxon>Heterobranchia</taxon>
        <taxon>Euthyneura</taxon>
        <taxon>Panpulmonata</taxon>
        <taxon>Sacoglossa</taxon>
        <taxon>Placobranchoidea</taxon>
        <taxon>Plakobranchidae</taxon>
        <taxon>Plakobranchus</taxon>
    </lineage>
</organism>
<accession>A0AAV3ZM09</accession>
<sequence>MGRKLTQEAVQLGNRKDSCPATLRHSHDTQYTHTERAINRRLSCLDLCRGEINLCFAQKFRLNLGGKKETLLSCFASAQHGCKP</sequence>
<comment type="caution">
    <text evidence="1">The sequence shown here is derived from an EMBL/GenBank/DDBJ whole genome shotgun (WGS) entry which is preliminary data.</text>
</comment>
<evidence type="ECO:0000313" key="2">
    <source>
        <dbReference type="Proteomes" id="UP000735302"/>
    </source>
</evidence>
<proteinExistence type="predicted"/>
<dbReference type="EMBL" id="BLXT01002563">
    <property type="protein sequence ID" value="GFN95882.1"/>
    <property type="molecule type" value="Genomic_DNA"/>
</dbReference>
<dbReference type="AlphaFoldDB" id="A0AAV3ZM09"/>
<protein>
    <submittedName>
        <fullName evidence="1">Uncharacterized protein</fullName>
    </submittedName>
</protein>
<evidence type="ECO:0000313" key="1">
    <source>
        <dbReference type="EMBL" id="GFN95882.1"/>
    </source>
</evidence>
<reference evidence="1 2" key="1">
    <citation type="journal article" date="2021" name="Elife">
        <title>Chloroplast acquisition without the gene transfer in kleptoplastic sea slugs, Plakobranchus ocellatus.</title>
        <authorList>
            <person name="Maeda T."/>
            <person name="Takahashi S."/>
            <person name="Yoshida T."/>
            <person name="Shimamura S."/>
            <person name="Takaki Y."/>
            <person name="Nagai Y."/>
            <person name="Toyoda A."/>
            <person name="Suzuki Y."/>
            <person name="Arimoto A."/>
            <person name="Ishii H."/>
            <person name="Satoh N."/>
            <person name="Nishiyama T."/>
            <person name="Hasebe M."/>
            <person name="Maruyama T."/>
            <person name="Minagawa J."/>
            <person name="Obokata J."/>
            <person name="Shigenobu S."/>
        </authorList>
    </citation>
    <scope>NUCLEOTIDE SEQUENCE [LARGE SCALE GENOMIC DNA]</scope>
</reference>
<gene>
    <name evidence="1" type="ORF">PoB_002238800</name>
</gene>
<name>A0AAV3ZM09_9GAST</name>
<dbReference type="Proteomes" id="UP000735302">
    <property type="component" value="Unassembled WGS sequence"/>
</dbReference>